<evidence type="ECO:0000259" key="13">
    <source>
        <dbReference type="PROSITE" id="PS51747"/>
    </source>
</evidence>
<evidence type="ECO:0000256" key="2">
    <source>
        <dbReference type="ARBA" id="ARBA00003949"/>
    </source>
</evidence>
<evidence type="ECO:0000256" key="9">
    <source>
        <dbReference type="ARBA" id="ARBA00049558"/>
    </source>
</evidence>
<dbReference type="CDD" id="cd01283">
    <property type="entry name" value="cytidine_deaminase"/>
    <property type="match status" value="1"/>
</dbReference>
<evidence type="ECO:0000256" key="3">
    <source>
        <dbReference type="ARBA" id="ARBA00006576"/>
    </source>
</evidence>
<protein>
    <recommendedName>
        <fullName evidence="4 12">Cytidine deaminase</fullName>
        <ecNumber evidence="4 12">3.5.4.5</ecNumber>
    </recommendedName>
    <alternativeName>
        <fullName evidence="8 12">Cytidine aminohydrolase</fullName>
    </alternativeName>
</protein>
<dbReference type="GO" id="GO:0004126">
    <property type="term" value="F:cytidine deaminase activity"/>
    <property type="evidence" value="ECO:0007669"/>
    <property type="project" value="UniProtKB-UniRule"/>
</dbReference>
<dbReference type="NCBIfam" id="NF004064">
    <property type="entry name" value="PRK05578.1"/>
    <property type="match status" value="1"/>
</dbReference>
<dbReference type="InterPro" id="IPR016193">
    <property type="entry name" value="Cytidine_deaminase-like"/>
</dbReference>
<feature type="domain" description="CMP/dCMP-type deaminase" evidence="13">
    <location>
        <begin position="14"/>
        <end position="145"/>
    </location>
</feature>
<evidence type="ECO:0000256" key="4">
    <source>
        <dbReference type="ARBA" id="ARBA00012783"/>
    </source>
</evidence>
<keyword evidence="5 11" id="KW-0479">Metal-binding</keyword>
<dbReference type="GO" id="GO:0005737">
    <property type="term" value="C:cytoplasm"/>
    <property type="evidence" value="ECO:0007669"/>
    <property type="project" value="UniProtKB-ARBA"/>
</dbReference>
<dbReference type="GO" id="GO:0008270">
    <property type="term" value="F:zinc ion binding"/>
    <property type="evidence" value="ECO:0007669"/>
    <property type="project" value="UniProtKB-UniRule"/>
</dbReference>
<dbReference type="Proteomes" id="UP001549921">
    <property type="component" value="Unassembled WGS sequence"/>
</dbReference>
<dbReference type="EMBL" id="JBEDNZ010000017">
    <property type="protein sequence ID" value="KAL0821942.1"/>
    <property type="molecule type" value="Genomic_DNA"/>
</dbReference>
<keyword evidence="7 11" id="KW-0862">Zinc</keyword>
<dbReference type="SUPFAM" id="SSF53927">
    <property type="entry name" value="Cytidine deaminase-like"/>
    <property type="match status" value="1"/>
</dbReference>
<name>A0ABD0SQV6_LOXSC</name>
<dbReference type="GO" id="GO:0042802">
    <property type="term" value="F:identical protein binding"/>
    <property type="evidence" value="ECO:0007669"/>
    <property type="project" value="UniProtKB-ARBA"/>
</dbReference>
<comment type="cofactor">
    <cofactor evidence="1 11 12">
        <name>Zn(2+)</name>
        <dbReference type="ChEBI" id="CHEBI:29105"/>
    </cofactor>
</comment>
<dbReference type="NCBIfam" id="TIGR01354">
    <property type="entry name" value="cyt_deam_tetra"/>
    <property type="match status" value="1"/>
</dbReference>
<evidence type="ECO:0000313" key="14">
    <source>
        <dbReference type="EMBL" id="KAL0821942.1"/>
    </source>
</evidence>
<evidence type="ECO:0000256" key="10">
    <source>
        <dbReference type="PIRSR" id="PIRSR606262-1"/>
    </source>
</evidence>
<evidence type="ECO:0000256" key="8">
    <source>
        <dbReference type="ARBA" id="ARBA00032005"/>
    </source>
</evidence>
<comment type="similarity">
    <text evidence="3 12">Belongs to the cytidine and deoxycytidylate deaminase family.</text>
</comment>
<dbReference type="PROSITE" id="PS51747">
    <property type="entry name" value="CYT_DCMP_DEAMINASES_2"/>
    <property type="match status" value="1"/>
</dbReference>
<dbReference type="EC" id="3.5.4.5" evidence="4 12"/>
<reference evidence="14 15" key="1">
    <citation type="submission" date="2024-06" db="EMBL/GenBank/DDBJ databases">
        <title>A chromosome-level genome assembly of beet webworm, Loxostege sticticalis.</title>
        <authorList>
            <person name="Zhang Y."/>
        </authorList>
    </citation>
    <scope>NUCLEOTIDE SEQUENCE [LARGE SCALE GENOMIC DNA]</scope>
    <source>
        <strain evidence="14">AQ028</strain>
        <tissue evidence="14">Male pupae</tissue>
    </source>
</reference>
<dbReference type="InterPro" id="IPR002125">
    <property type="entry name" value="CMP_dCMP_dom"/>
</dbReference>
<evidence type="ECO:0000256" key="5">
    <source>
        <dbReference type="ARBA" id="ARBA00022723"/>
    </source>
</evidence>
<evidence type="ECO:0000313" key="15">
    <source>
        <dbReference type="Proteomes" id="UP001549921"/>
    </source>
</evidence>
<dbReference type="InterPro" id="IPR006262">
    <property type="entry name" value="Cyt_deam_tetra"/>
</dbReference>
<accession>A0ABD0SQV6</accession>
<comment type="catalytic activity">
    <reaction evidence="9 12">
        <text>cytidine + H2O + H(+) = uridine + NH4(+)</text>
        <dbReference type="Rhea" id="RHEA:16069"/>
        <dbReference type="ChEBI" id="CHEBI:15377"/>
        <dbReference type="ChEBI" id="CHEBI:15378"/>
        <dbReference type="ChEBI" id="CHEBI:16704"/>
        <dbReference type="ChEBI" id="CHEBI:17562"/>
        <dbReference type="ChEBI" id="CHEBI:28938"/>
        <dbReference type="EC" id="3.5.4.5"/>
    </reaction>
</comment>
<feature type="active site" description="Proton donor" evidence="10">
    <location>
        <position position="69"/>
    </location>
</feature>
<feature type="binding site" evidence="11">
    <location>
        <position position="103"/>
    </location>
    <ligand>
        <name>Zn(2+)</name>
        <dbReference type="ChEBI" id="CHEBI:29105"/>
        <note>catalytic</note>
    </ligand>
</feature>
<sequence length="152" mass="16757">MDNFQVVDFSSLSETAQSLLRDAVEARKRSYCPYSNFPVGAAILTEEDAKVFWGCNIENSTLSPTICAERCAIPKAVSEGYLKFKAVAVIAHQTDFTAPCGVCRQTLNEFRGSDGDIDIYLGKPSLDKVLCTKISRLLPISYVSYKVDNINT</sequence>
<evidence type="ECO:0000256" key="7">
    <source>
        <dbReference type="ARBA" id="ARBA00022833"/>
    </source>
</evidence>
<evidence type="ECO:0000256" key="12">
    <source>
        <dbReference type="RuleBase" id="RU364006"/>
    </source>
</evidence>
<comment type="catalytic activity">
    <reaction evidence="12">
        <text>2'-deoxycytidine + H2O + H(+) = 2'-deoxyuridine + NH4(+)</text>
        <dbReference type="Rhea" id="RHEA:13433"/>
        <dbReference type="ChEBI" id="CHEBI:15377"/>
        <dbReference type="ChEBI" id="CHEBI:15378"/>
        <dbReference type="ChEBI" id="CHEBI:15698"/>
        <dbReference type="ChEBI" id="CHEBI:16450"/>
        <dbReference type="ChEBI" id="CHEBI:28938"/>
        <dbReference type="EC" id="3.5.4.5"/>
    </reaction>
</comment>
<dbReference type="GO" id="GO:0072527">
    <property type="term" value="P:pyrimidine-containing compound metabolic process"/>
    <property type="evidence" value="ECO:0007669"/>
    <property type="project" value="UniProtKB-ARBA"/>
</dbReference>
<dbReference type="InterPro" id="IPR050202">
    <property type="entry name" value="Cyt/Deoxycyt_deaminase"/>
</dbReference>
<comment type="function">
    <text evidence="2 12">This enzyme scavenges exogenous and endogenous cytidine and 2'-deoxycytidine for UMP synthesis.</text>
</comment>
<keyword evidence="6 12" id="KW-0378">Hydrolase</keyword>
<dbReference type="Pfam" id="PF00383">
    <property type="entry name" value="dCMP_cyt_deam_1"/>
    <property type="match status" value="1"/>
</dbReference>
<dbReference type="AlphaFoldDB" id="A0ABD0SQV6"/>
<evidence type="ECO:0000256" key="1">
    <source>
        <dbReference type="ARBA" id="ARBA00001947"/>
    </source>
</evidence>
<comment type="caution">
    <text evidence="14">The sequence shown here is derived from an EMBL/GenBank/DDBJ whole genome shotgun (WGS) entry which is preliminary data.</text>
</comment>
<dbReference type="PANTHER" id="PTHR11644">
    <property type="entry name" value="CYTIDINE DEAMINASE"/>
    <property type="match status" value="1"/>
</dbReference>
<dbReference type="PANTHER" id="PTHR11644:SF2">
    <property type="entry name" value="CYTIDINE DEAMINASE"/>
    <property type="match status" value="1"/>
</dbReference>
<proteinExistence type="inferred from homology"/>
<organism evidence="14 15">
    <name type="scientific">Loxostege sticticalis</name>
    <name type="common">Beet webworm moth</name>
    <dbReference type="NCBI Taxonomy" id="481309"/>
    <lineage>
        <taxon>Eukaryota</taxon>
        <taxon>Metazoa</taxon>
        <taxon>Ecdysozoa</taxon>
        <taxon>Arthropoda</taxon>
        <taxon>Hexapoda</taxon>
        <taxon>Insecta</taxon>
        <taxon>Pterygota</taxon>
        <taxon>Neoptera</taxon>
        <taxon>Endopterygota</taxon>
        <taxon>Lepidoptera</taxon>
        <taxon>Glossata</taxon>
        <taxon>Ditrysia</taxon>
        <taxon>Pyraloidea</taxon>
        <taxon>Crambidae</taxon>
        <taxon>Pyraustinae</taxon>
        <taxon>Loxostege</taxon>
    </lineage>
</organism>
<dbReference type="GO" id="GO:0055086">
    <property type="term" value="P:nucleobase-containing small molecule metabolic process"/>
    <property type="evidence" value="ECO:0007669"/>
    <property type="project" value="UniProtKB-ARBA"/>
</dbReference>
<dbReference type="Gene3D" id="3.40.140.10">
    <property type="entry name" value="Cytidine Deaminase, domain 2"/>
    <property type="match status" value="1"/>
</dbReference>
<evidence type="ECO:0000256" key="6">
    <source>
        <dbReference type="ARBA" id="ARBA00022801"/>
    </source>
</evidence>
<evidence type="ECO:0000256" key="11">
    <source>
        <dbReference type="PIRSR" id="PIRSR606262-3"/>
    </source>
</evidence>
<dbReference type="PROSITE" id="PS00903">
    <property type="entry name" value="CYT_DCMP_DEAMINASES_1"/>
    <property type="match status" value="1"/>
</dbReference>
<gene>
    <name evidence="14" type="ORF">ABMA28_005333</name>
</gene>
<dbReference type="InterPro" id="IPR016192">
    <property type="entry name" value="APOBEC/CMP_deaminase_Zn-bd"/>
</dbReference>
<feature type="binding site" evidence="11">
    <location>
        <position position="100"/>
    </location>
    <ligand>
        <name>Zn(2+)</name>
        <dbReference type="ChEBI" id="CHEBI:29105"/>
        <note>catalytic</note>
    </ligand>
</feature>
<feature type="binding site" evidence="11">
    <location>
        <position position="67"/>
    </location>
    <ligand>
        <name>Zn(2+)</name>
        <dbReference type="ChEBI" id="CHEBI:29105"/>
        <note>catalytic</note>
    </ligand>
</feature>
<dbReference type="FunFam" id="3.40.140.10:FF:000008">
    <property type="entry name" value="Cytidine deaminase"/>
    <property type="match status" value="1"/>
</dbReference>